<dbReference type="EMBL" id="PIPU01000004">
    <property type="protein sequence ID" value="RUO47532.1"/>
    <property type="molecule type" value="Genomic_DNA"/>
</dbReference>
<dbReference type="AlphaFoldDB" id="A0A432XFY7"/>
<reference evidence="2" key="1">
    <citation type="journal article" date="2018" name="Front. Microbiol.">
        <title>Genome-Based Analysis Reveals the Taxonomy and Diversity of the Family Idiomarinaceae.</title>
        <authorList>
            <person name="Liu Y."/>
            <person name="Lai Q."/>
            <person name="Shao Z."/>
        </authorList>
    </citation>
    <scope>NUCLEOTIDE SEQUENCE [LARGE SCALE GENOMIC DNA]</scope>
    <source>
        <strain evidence="2">908033</strain>
    </source>
</reference>
<evidence type="ECO:0000313" key="1">
    <source>
        <dbReference type="EMBL" id="RUO47532.1"/>
    </source>
</evidence>
<dbReference type="Proteomes" id="UP000286985">
    <property type="component" value="Unassembled WGS sequence"/>
</dbReference>
<proteinExistence type="predicted"/>
<comment type="caution">
    <text evidence="1">The sequence shown here is derived from an EMBL/GenBank/DDBJ whole genome shotgun (WGS) entry which is preliminary data.</text>
</comment>
<keyword evidence="2" id="KW-1185">Reference proteome</keyword>
<accession>A0A432XFY7</accession>
<gene>
    <name evidence="1" type="ORF">CWE24_09495</name>
</gene>
<evidence type="ECO:0000313" key="2">
    <source>
        <dbReference type="Proteomes" id="UP000286985"/>
    </source>
</evidence>
<name>A0A432XFY7_9GAMM</name>
<sequence length="69" mass="8407">MLWIRSPEKDLARIQKITANYRGRKPSQQMNITYAFIKILNKFVNRINYSYQINEKRLFYEQKSCTTSR</sequence>
<protein>
    <submittedName>
        <fullName evidence="1">Uncharacterized protein</fullName>
    </submittedName>
</protein>
<organism evidence="1 2">
    <name type="scientific">Pseudidiomarina donghaiensis</name>
    <dbReference type="NCBI Taxonomy" id="519452"/>
    <lineage>
        <taxon>Bacteria</taxon>
        <taxon>Pseudomonadati</taxon>
        <taxon>Pseudomonadota</taxon>
        <taxon>Gammaproteobacteria</taxon>
        <taxon>Alteromonadales</taxon>
        <taxon>Idiomarinaceae</taxon>
        <taxon>Pseudidiomarina</taxon>
    </lineage>
</organism>